<evidence type="ECO:0000256" key="4">
    <source>
        <dbReference type="ARBA" id="ARBA00022806"/>
    </source>
</evidence>
<dbReference type="InterPro" id="IPR014017">
    <property type="entry name" value="DNA_helicase_UvrD-like_C"/>
</dbReference>
<sequence length="751" mass="88039">MQDYLKPLNKQQYDVVTSDLIPIFVVAGAGTGKTKVLTSRIAYLIEHFKIPEYKILAITFTNKAAKEMQHRLEKLLDKEKTQVSFRTFHGFCAQVLREEVNNVDRLNDRFNILDEVDQAKLIEDLLKSQKYEYYYSQYTDFKKNKVMSIINDAKTYNLDVAEFLASDLNKLGEDHILTPNLVQPLSNFYHDYEKALKELNAIDFNDLLNIAYNLFLNDPIILKKWQNRYEAILVDEFQDANEIQYKIVKLLREKNNNFLFVGDPDQSIYGWRGANSEIGDSIRFDFNDLVVKYLTQNYRSKQSILNLANDAIKMNNSRYFKSLLSHDLTDLGPKPIWINFSNIEYQNRFVMDKIKELVASKQYTYGDFAILYRTNFSSVSLERLIKENRIPYEIFGGYKFFLRKEIKDLIGYLKLVDTNDDIAFDRIINTPRRMIGDTSIEIIKELANKKSITEFEVLDYLDESNIKANVKKSAQNFKKMIEDLRANQGNWSVYQTINEIIKRINYYDYLNEPTKHDSVNEFIDFLNKYEKEYENDFGTKLTINDFIQNLALEGDLDNNKPNHNKNALKLMTIHSAKGLEFKNVFIINMNENILPSSRSIAATNNKAKLAEERRIVYVAYTRAKHNLWLCSNQDYDARTKEPYQPSRFLYELSDLVLDKQDQAKTYFDKHNFLTDDDGWFDSKKSSSKLDAWNSTNEVEHNYFVGEIIYHQLYGEGIVREIDDLTIKVSFKDKKAGTKDLIKNHKLITYAK</sequence>
<evidence type="ECO:0000256" key="1">
    <source>
        <dbReference type="ARBA" id="ARBA00009922"/>
    </source>
</evidence>
<evidence type="ECO:0000256" key="7">
    <source>
        <dbReference type="ARBA" id="ARBA00023235"/>
    </source>
</evidence>
<evidence type="ECO:0000256" key="8">
    <source>
        <dbReference type="ARBA" id="ARBA00034617"/>
    </source>
</evidence>
<evidence type="ECO:0000259" key="13">
    <source>
        <dbReference type="PROSITE" id="PS51217"/>
    </source>
</evidence>
<comment type="catalytic activity">
    <reaction evidence="10">
        <text>ATP + H2O = ADP + phosphate + H(+)</text>
        <dbReference type="Rhea" id="RHEA:13065"/>
        <dbReference type="ChEBI" id="CHEBI:15377"/>
        <dbReference type="ChEBI" id="CHEBI:15378"/>
        <dbReference type="ChEBI" id="CHEBI:30616"/>
        <dbReference type="ChEBI" id="CHEBI:43474"/>
        <dbReference type="ChEBI" id="CHEBI:456216"/>
        <dbReference type="EC" id="5.6.2.4"/>
    </reaction>
</comment>
<dbReference type="Gene3D" id="3.40.50.300">
    <property type="entry name" value="P-loop containing nucleotide triphosphate hydrolases"/>
    <property type="match status" value="2"/>
</dbReference>
<comment type="catalytic activity">
    <reaction evidence="8">
        <text>Couples ATP hydrolysis with the unwinding of duplex DNA by translocating in the 3'-5' direction.</text>
        <dbReference type="EC" id="5.6.2.4"/>
    </reaction>
</comment>
<gene>
    <name evidence="14" type="primary">uvrD</name>
    <name evidence="14" type="ORF">GCW_92149</name>
</gene>
<dbReference type="GO" id="GO:0005524">
    <property type="term" value="F:ATP binding"/>
    <property type="evidence" value="ECO:0007669"/>
    <property type="project" value="UniProtKB-UniRule"/>
</dbReference>
<dbReference type="GO" id="GO:0000725">
    <property type="term" value="P:recombinational repair"/>
    <property type="evidence" value="ECO:0007669"/>
    <property type="project" value="TreeGrafter"/>
</dbReference>
<keyword evidence="6" id="KW-0238">DNA-binding</keyword>
<dbReference type="eggNOG" id="COG0210">
    <property type="taxonomic scope" value="Bacteria"/>
</dbReference>
<evidence type="ECO:0000256" key="5">
    <source>
        <dbReference type="ARBA" id="ARBA00022840"/>
    </source>
</evidence>
<evidence type="ECO:0000256" key="11">
    <source>
        <dbReference type="PROSITE-ProRule" id="PRU00560"/>
    </source>
</evidence>
<dbReference type="SUPFAM" id="SSF52540">
    <property type="entry name" value="P-loop containing nucleoside triphosphate hydrolases"/>
    <property type="match status" value="1"/>
</dbReference>
<dbReference type="Pfam" id="PF13361">
    <property type="entry name" value="UvrD_C"/>
    <property type="match status" value="1"/>
</dbReference>
<dbReference type="Proteomes" id="UP000018735">
    <property type="component" value="Chromosome"/>
</dbReference>
<evidence type="ECO:0000256" key="6">
    <source>
        <dbReference type="ARBA" id="ARBA00023125"/>
    </source>
</evidence>
<evidence type="ECO:0000256" key="2">
    <source>
        <dbReference type="ARBA" id="ARBA00022741"/>
    </source>
</evidence>
<keyword evidence="2 11" id="KW-0547">Nucleotide-binding</keyword>
<dbReference type="GO" id="GO:0043138">
    <property type="term" value="F:3'-5' DNA helicase activity"/>
    <property type="evidence" value="ECO:0007669"/>
    <property type="project" value="UniProtKB-EC"/>
</dbReference>
<dbReference type="EMBL" id="CP006916">
    <property type="protein sequence ID" value="AHV85442.2"/>
    <property type="molecule type" value="Genomic_DNA"/>
</dbReference>
<organism evidence="14 15">
    <name type="scientific">Mycoplasmoides gallisepticum S6</name>
    <dbReference type="NCBI Taxonomy" id="1006581"/>
    <lineage>
        <taxon>Bacteria</taxon>
        <taxon>Bacillati</taxon>
        <taxon>Mycoplasmatota</taxon>
        <taxon>Mycoplasmoidales</taxon>
        <taxon>Mycoplasmoidaceae</taxon>
        <taxon>Mycoplasmoides</taxon>
    </lineage>
</organism>
<proteinExistence type="inferred from homology"/>
<dbReference type="PROSITE" id="PS51198">
    <property type="entry name" value="UVRD_HELICASE_ATP_BIND"/>
    <property type="match status" value="1"/>
</dbReference>
<dbReference type="CDD" id="cd17932">
    <property type="entry name" value="DEXQc_UvrD"/>
    <property type="match status" value="1"/>
</dbReference>
<dbReference type="PANTHER" id="PTHR11070">
    <property type="entry name" value="UVRD / RECB / PCRA DNA HELICASE FAMILY MEMBER"/>
    <property type="match status" value="1"/>
</dbReference>
<dbReference type="InterPro" id="IPR013986">
    <property type="entry name" value="DExx_box_DNA_helicase_dom_sf"/>
</dbReference>
<evidence type="ECO:0000256" key="10">
    <source>
        <dbReference type="ARBA" id="ARBA00048988"/>
    </source>
</evidence>
<evidence type="ECO:0000259" key="12">
    <source>
        <dbReference type="PROSITE" id="PS51198"/>
    </source>
</evidence>
<dbReference type="AlphaFoldDB" id="A0A0F6CLZ0"/>
<dbReference type="InterPro" id="IPR000212">
    <property type="entry name" value="DNA_helicase_UvrD/REP"/>
</dbReference>
<dbReference type="EC" id="5.6.2.4" evidence="9"/>
<feature type="domain" description="UvrD-like helicase C-terminal" evidence="13">
    <location>
        <begin position="302"/>
        <end position="578"/>
    </location>
</feature>
<dbReference type="GO" id="GO:0016887">
    <property type="term" value="F:ATP hydrolysis activity"/>
    <property type="evidence" value="ECO:0007669"/>
    <property type="project" value="RHEA"/>
</dbReference>
<dbReference type="GO" id="GO:0005829">
    <property type="term" value="C:cytosol"/>
    <property type="evidence" value="ECO:0007669"/>
    <property type="project" value="TreeGrafter"/>
</dbReference>
<dbReference type="InterPro" id="IPR014016">
    <property type="entry name" value="UvrD-like_ATP-bd"/>
</dbReference>
<protein>
    <recommendedName>
        <fullName evidence="9">DNA 3'-5' helicase</fullName>
        <ecNumber evidence="9">5.6.2.4</ecNumber>
    </recommendedName>
</protein>
<comment type="similarity">
    <text evidence="1">Belongs to the helicase family. UvrD subfamily.</text>
</comment>
<dbReference type="GO" id="GO:0003677">
    <property type="term" value="F:DNA binding"/>
    <property type="evidence" value="ECO:0007669"/>
    <property type="project" value="UniProtKB-KW"/>
</dbReference>
<dbReference type="PANTHER" id="PTHR11070:SF2">
    <property type="entry name" value="ATP-DEPENDENT DNA HELICASE SRS2"/>
    <property type="match status" value="1"/>
</dbReference>
<dbReference type="Gene3D" id="1.10.10.160">
    <property type="match status" value="1"/>
</dbReference>
<dbReference type="KEGG" id="mgz:GCW_92149"/>
<keyword evidence="7" id="KW-0413">Isomerase</keyword>
<name>A0A0F6CLZ0_MYCGL</name>
<keyword evidence="4 11" id="KW-0347">Helicase</keyword>
<evidence type="ECO:0000256" key="9">
    <source>
        <dbReference type="ARBA" id="ARBA00034808"/>
    </source>
</evidence>
<evidence type="ECO:0000313" key="14">
    <source>
        <dbReference type="EMBL" id="AHV85442.2"/>
    </source>
</evidence>
<dbReference type="InterPro" id="IPR027417">
    <property type="entry name" value="P-loop_NTPase"/>
</dbReference>
<dbReference type="PROSITE" id="PS51217">
    <property type="entry name" value="UVRD_HELICASE_CTER"/>
    <property type="match status" value="1"/>
</dbReference>
<feature type="binding site" evidence="11">
    <location>
        <begin position="27"/>
        <end position="34"/>
    </location>
    <ligand>
        <name>ATP</name>
        <dbReference type="ChEBI" id="CHEBI:30616"/>
    </ligand>
</feature>
<dbReference type="RefSeq" id="WP_085062034.1">
    <property type="nucleotide sequence ID" value="NC_023030.2"/>
</dbReference>
<dbReference type="Gene3D" id="1.10.486.10">
    <property type="entry name" value="PCRA, domain 4"/>
    <property type="match status" value="1"/>
</dbReference>
<dbReference type="Pfam" id="PF00580">
    <property type="entry name" value="UvrD-helicase"/>
    <property type="match status" value="1"/>
</dbReference>
<dbReference type="GO" id="GO:0033202">
    <property type="term" value="C:DNA helicase complex"/>
    <property type="evidence" value="ECO:0007669"/>
    <property type="project" value="TreeGrafter"/>
</dbReference>
<evidence type="ECO:0000256" key="3">
    <source>
        <dbReference type="ARBA" id="ARBA00022801"/>
    </source>
</evidence>
<accession>A0A0F6CLZ0</accession>
<reference evidence="14 15" key="1">
    <citation type="journal article" date="2011" name="PLoS ONE">
        <title>Core proteome of the minimal cell: comparative proteomics of three mollicute species.</title>
        <authorList>
            <person name="Fisunov G.Y."/>
            <person name="Alexeev D.G."/>
            <person name="Bazaleev N.A."/>
            <person name="Ladygina V.G."/>
            <person name="Galyamina M.A."/>
            <person name="Kondratov I.G."/>
            <person name="Zhukova N.A."/>
            <person name="Serebryakova M.V."/>
            <person name="Demina I.A."/>
            <person name="Govorun V.M."/>
        </authorList>
    </citation>
    <scope>NUCLEOTIDE SEQUENCE [LARGE SCALE GENOMIC DNA]</scope>
    <source>
        <strain evidence="14 15">S6</strain>
    </source>
</reference>
<evidence type="ECO:0000313" key="15">
    <source>
        <dbReference type="Proteomes" id="UP000018735"/>
    </source>
</evidence>
<keyword evidence="3 11" id="KW-0378">Hydrolase</keyword>
<keyword evidence="5 11" id="KW-0067">ATP-binding</keyword>
<feature type="domain" description="UvrD-like helicase ATP-binding" evidence="12">
    <location>
        <begin position="6"/>
        <end position="301"/>
    </location>
</feature>